<evidence type="ECO:0000313" key="2">
    <source>
        <dbReference type="EMBL" id="KAL0324770.1"/>
    </source>
</evidence>
<comment type="caution">
    <text evidence="2">The sequence shown here is derived from an EMBL/GenBank/DDBJ whole genome shotgun (WGS) entry which is preliminary data.</text>
</comment>
<feature type="region of interest" description="Disordered" evidence="1">
    <location>
        <begin position="36"/>
        <end position="69"/>
    </location>
</feature>
<gene>
    <name evidence="2" type="ORF">Sradi_5046300</name>
</gene>
<evidence type="ECO:0000256" key="1">
    <source>
        <dbReference type="SAM" id="MobiDB-lite"/>
    </source>
</evidence>
<organism evidence="2">
    <name type="scientific">Sesamum radiatum</name>
    <name type="common">Black benniseed</name>
    <dbReference type="NCBI Taxonomy" id="300843"/>
    <lineage>
        <taxon>Eukaryota</taxon>
        <taxon>Viridiplantae</taxon>
        <taxon>Streptophyta</taxon>
        <taxon>Embryophyta</taxon>
        <taxon>Tracheophyta</taxon>
        <taxon>Spermatophyta</taxon>
        <taxon>Magnoliopsida</taxon>
        <taxon>eudicotyledons</taxon>
        <taxon>Gunneridae</taxon>
        <taxon>Pentapetalae</taxon>
        <taxon>asterids</taxon>
        <taxon>lamiids</taxon>
        <taxon>Lamiales</taxon>
        <taxon>Pedaliaceae</taxon>
        <taxon>Sesamum</taxon>
    </lineage>
</organism>
<reference evidence="2" key="2">
    <citation type="journal article" date="2024" name="Plant">
        <title>Genomic evolution and insights into agronomic trait innovations of Sesamum species.</title>
        <authorList>
            <person name="Miao H."/>
            <person name="Wang L."/>
            <person name="Qu L."/>
            <person name="Liu H."/>
            <person name="Sun Y."/>
            <person name="Le M."/>
            <person name="Wang Q."/>
            <person name="Wei S."/>
            <person name="Zheng Y."/>
            <person name="Lin W."/>
            <person name="Duan Y."/>
            <person name="Cao H."/>
            <person name="Xiong S."/>
            <person name="Wang X."/>
            <person name="Wei L."/>
            <person name="Li C."/>
            <person name="Ma Q."/>
            <person name="Ju M."/>
            <person name="Zhao R."/>
            <person name="Li G."/>
            <person name="Mu C."/>
            <person name="Tian Q."/>
            <person name="Mei H."/>
            <person name="Zhang T."/>
            <person name="Gao T."/>
            <person name="Zhang H."/>
        </authorList>
    </citation>
    <scope>NUCLEOTIDE SEQUENCE</scope>
    <source>
        <strain evidence="2">G02</strain>
    </source>
</reference>
<name>A0AAW2M015_SESRA</name>
<dbReference type="AlphaFoldDB" id="A0AAW2M015"/>
<accession>A0AAW2M015</accession>
<proteinExistence type="predicted"/>
<dbReference type="EMBL" id="JACGWJ010000023">
    <property type="protein sequence ID" value="KAL0324770.1"/>
    <property type="molecule type" value="Genomic_DNA"/>
</dbReference>
<sequence>MAGFCFSEEDLDHILGEAEAEVRGDVGQVEAAAEEGRALNEGLPPPGVEDILGLSGEAPPQEVEKEDVRGKVLLVG</sequence>
<protein>
    <submittedName>
        <fullName evidence="2">Uncharacterized protein</fullName>
    </submittedName>
</protein>
<reference evidence="2" key="1">
    <citation type="submission" date="2020-06" db="EMBL/GenBank/DDBJ databases">
        <authorList>
            <person name="Li T."/>
            <person name="Hu X."/>
            <person name="Zhang T."/>
            <person name="Song X."/>
            <person name="Zhang H."/>
            <person name="Dai N."/>
            <person name="Sheng W."/>
            <person name="Hou X."/>
            <person name="Wei L."/>
        </authorList>
    </citation>
    <scope>NUCLEOTIDE SEQUENCE</scope>
    <source>
        <strain evidence="2">G02</strain>
        <tissue evidence="2">Leaf</tissue>
    </source>
</reference>